<feature type="compositionally biased region" description="Basic and acidic residues" evidence="1">
    <location>
        <begin position="639"/>
        <end position="657"/>
    </location>
</feature>
<feature type="region of interest" description="Disordered" evidence="1">
    <location>
        <begin position="2325"/>
        <end position="2468"/>
    </location>
</feature>
<feature type="compositionally biased region" description="Polar residues" evidence="1">
    <location>
        <begin position="130"/>
        <end position="144"/>
    </location>
</feature>
<evidence type="ECO:0000313" key="2">
    <source>
        <dbReference type="EMBL" id="CEM54341.1"/>
    </source>
</evidence>
<feature type="compositionally biased region" description="Acidic residues" evidence="1">
    <location>
        <begin position="355"/>
        <end position="365"/>
    </location>
</feature>
<feature type="compositionally biased region" description="Acidic residues" evidence="1">
    <location>
        <begin position="1249"/>
        <end position="1263"/>
    </location>
</feature>
<feature type="compositionally biased region" description="Polar residues" evidence="1">
    <location>
        <begin position="1885"/>
        <end position="1910"/>
    </location>
</feature>
<feature type="compositionally biased region" description="Acidic residues" evidence="1">
    <location>
        <begin position="255"/>
        <end position="270"/>
    </location>
</feature>
<feature type="compositionally biased region" description="Polar residues" evidence="1">
    <location>
        <begin position="2197"/>
        <end position="2208"/>
    </location>
</feature>
<feature type="compositionally biased region" description="Basic and acidic residues" evidence="1">
    <location>
        <begin position="1865"/>
        <end position="1884"/>
    </location>
</feature>
<feature type="region of interest" description="Disordered" evidence="1">
    <location>
        <begin position="18"/>
        <end position="102"/>
    </location>
</feature>
<feature type="compositionally biased region" description="Basic and acidic residues" evidence="1">
    <location>
        <begin position="1500"/>
        <end position="1511"/>
    </location>
</feature>
<feature type="region of interest" description="Disordered" evidence="1">
    <location>
        <begin position="418"/>
        <end position="446"/>
    </location>
</feature>
<sequence>METEAIQTEVAPSLALVSSQNCQRGKPARGRLPKHQSIEMEGEEEDLKAQTLSGGVESKQQGNSHGEEEREEPQSSESRRAGAGPLSCPPRPPGPVVQMYSEFSRQTERRLVQSFGSRRLRDHFAMLSRYKNSSGTGEASTSKGTADGGPRASSTRKSGGPPRPVPAPPPSSSSSSSSSSCCQRAVLGPVKVPILSDSVQGNGRGGRLWVGSGMSQHLAGVAEEGGESWSVSEQAKKKEEQCEGSPERAEKEKGEEEEEPEVVVEEEQEREGEGGRRRKVDEGRREEEEESETPMQRQIDGGCCWVGQAENTSFEVLPPTSATPYGNLDDSVFPSPPRERGEEMNHTLLDLLSEEQENEEAEEESQTLFESRDGPPSVALTLTACEAGICEEDPRSFSLDQTSIRDCCEDLVCPPSPHNPPAAETASSSRGENAEAPAKRAPQDASPLFEQPIEDHESQRTKAQLLLPRHHTRGNTPPLLRRVLRLLETAREAAGPCRTQPSSTEEERKDMQLCLSPHEEVPVFAEAAEGEGGHHRERPVEGLTKEVKGESRSVSMGNRVRPLESLSSTPCGTPGSKNANSKGGSGSSCSNPGQDLASRLALLKQIAEAVEAEAETSRFRMDLCVASPRTGKGQPKALDSGRPHTEGGRRRSRNAELRHEEGLVPFHVLENFELNFSSGSHAVFLEDAPERDGIAALQNAIKALELDAEKEKEEGRTKKQTPAERVAVSFTPLPSSSLVPQSCYDSKMTALRVPESASAVSNRSKIGLCLDFFVDYSTDAWRPSVEVRVSFEGGALKGDRQRHSDLLRVGFGKFRMADAEANEVLLIGQVQVKSELPFCVDRESLCQSRVLALASWVESQKGRRETPKIFVKILPGPMERLLRRALPLPLQKKLREGQLLGASFTKRGGRDAERKEEKEGEREKAFFRRLPQLQLTNGHACAPPSGPYDRDTPIDLAFHFAIRAAEAPKAIVQSEGGVETELARVSNSLCDRAVWQWKSAECEEEGTGSPKSGGRPRLTICGRPVKLVRLVLDYRPESALQEGEKKGGEKPKSQSSSDKPSSAPLMTFVALGSPPFDSEEPSDSASASFPPVVPVSAFSEGEGEVLKLNPSVLTGQISTALPFPLEATEIYSLSLSAKLCSQKSSPSAEGSEILEILSSDLMMLAQRAVPGAHPTVRALQRTVPTSTETPSEDESQGLNPRRPAGVMGNVCLDLEGPREGDSNQGVLLEVRPAVLNISADVFRSLRGEEGEEEGDAEGEGDTDSGEKKEKKDSAPGKVKVSGLRPRILWKGHAEDSVKAQDVIEEVLKGIDWKAVVTSPECTSDEKRQAEKEETEELQISIQCADGENAALALRVAAFKVRKNPQTLRCDEKAQRAATKIAGAWRMHSARGVLSKARALQTVFETETAPLLEAELARLDAEMREQWQRIRSTALEVARRQTLEVLQHHFASPSRIPNVPQGNREETSPNPEGVSEDFLLGTEDETRAAVSIQLAFRTKKEKQSQNETHTESHVSPNSQCEEEVERGAEAEASRNPNITSKEESPTFPTASSARRSSAPLPPGTASQNPSDQNQHRSSLPTATTPSAKGPVPLTATLANSPEEQRAATLIQGAFRGCQSRLLLKRLDTLRWAEQMDEAAYLEHQRNTIAAVTIQKSFRDLQAKRLFERLQTLHWAEKKDVAAAKALSASHLSTGSDGPDKEKENAQEEETPSSHSSPNAPTGEETQGEKEETSGQEEDKELEDVAVKIQAAFRKRRLKKSPKAATASEPENEKEGQQNMTDAKEGAAEHGNTSSGSQKSKEAKENEKEETENAEEKQKEEGQRETDEEEPPTEALQAFDSNAFSSTDNRARPPTASLPQPSAHLSDSLRFENPAERLSVDEEGKNPHSSCLSQSSEENRRSGSVSVHSLTTIRDREDDGEGTEGRTENKENQSLDVAYSFVKSVLAKSVEDHPVVSQLEGGADGDGSPSLLFGDSLLETLPDCSPDMWAFSREGPVNGEEGEGESVEGFGEEDALYEELEALHRVEEVSEFLNRIEERRWRESLSRAQAQQPRAPSAPLSASVRGYHTDFRETNFRGQAASWRARSAHAKSYEESDLKKVQGAVVGDLRGEAARELLRFFVSDGECFPWRDCASVNPVLRAALLEEGGTGKGISRIPFTPANPLDSQIATSMDTTEDARRGASRTSRKEDGFVLEPTRQPSPASRAESSMQRRKDTVENVKNPFLPSDARQARKQAYRLRHKLRKNLRWPESSFPPSQAVRTDPLFPDAKMNSNVVYRVHELSQLDRIPLSPYSRHTGDDITRENFPYLCLQKKIFEKLRKEAASSLSEQVNTTNGAKTAEGDTENPEITGTKNVPGVETSRTHTNEPSLSLSLSGCLDASISERRPDPDSFSAPGKRSRSRGSASSHGRSGRTNSTGQGPQGTQQSHEKEKEREIRIRQRQLVMESRKQRAAEQRIQKKQEAADKHRPKCFKGRTFEEARARVLNLALSASPDPHTNTNTTTYSVNGIPERDFPCLISQLKSERTARMTPPHNTENEQKSLSKTRNEETRRVTKRSLPPLHMRGARPPPPKPQNTDKPARTPKSHTPRIVRSQEDGPPPLFRESVVSSYIKERSVEEPLPSDTAGARRASQLEEDSGGQSKHGGKETKDNTGSTPSHRGTRKRTLLRSRTPTRPRERPTLPTHEASLLQPTSPPSNESQSFPTQKTIRGPHFVFKGDRQEVARTGLLPRVQRVYQPQGVSRWLPPPSTNSAQSSTVLETGPPPQAEKGPLPPEPLSAVPDQTLPQPSTLPVRTLETGGASTARLLETPKTPRKERVTVFHVASLQSRFSSCSVPLPALKSPEKPVLVTFEEFEGESSRVPSRPLRGPPRSEDPSRFPASVLFLEEQSESPVSKGDRLTISITSTARFSFSELT</sequence>
<feature type="compositionally biased region" description="Polar residues" evidence="1">
    <location>
        <begin position="1837"/>
        <end position="1846"/>
    </location>
</feature>
<feature type="region of interest" description="Disordered" evidence="1">
    <location>
        <begin position="1447"/>
        <end position="1476"/>
    </location>
</feature>
<feature type="region of interest" description="Disordered" evidence="1">
    <location>
        <begin position="1497"/>
        <end position="1593"/>
    </location>
</feature>
<feature type="compositionally biased region" description="Low complexity" evidence="1">
    <location>
        <begin position="574"/>
        <end position="592"/>
    </location>
</feature>
<feature type="compositionally biased region" description="Basic and acidic residues" evidence="1">
    <location>
        <begin position="271"/>
        <end position="286"/>
    </location>
</feature>
<dbReference type="EMBL" id="CDMZ01005777">
    <property type="protein sequence ID" value="CEM54341.1"/>
    <property type="molecule type" value="Genomic_DNA"/>
</dbReference>
<feature type="compositionally biased region" description="Basic and acidic residues" evidence="1">
    <location>
        <begin position="1812"/>
        <end position="1823"/>
    </location>
</feature>
<feature type="region of interest" description="Disordered" evidence="1">
    <location>
        <begin position="2153"/>
        <end position="2220"/>
    </location>
</feature>
<evidence type="ECO:0000256" key="1">
    <source>
        <dbReference type="SAM" id="MobiDB-lite"/>
    </source>
</evidence>
<protein>
    <submittedName>
        <fullName evidence="2">Uncharacterized protein</fullName>
    </submittedName>
</protein>
<feature type="region of interest" description="Disordered" evidence="1">
    <location>
        <begin position="528"/>
        <end position="592"/>
    </location>
</feature>
<feature type="compositionally biased region" description="Basic residues" evidence="1">
    <location>
        <begin position="2658"/>
        <end position="2672"/>
    </location>
</feature>
<feature type="region of interest" description="Disordered" evidence="1">
    <location>
        <begin position="2523"/>
        <end position="2713"/>
    </location>
</feature>
<feature type="compositionally biased region" description="Basic and acidic residues" evidence="1">
    <location>
        <begin position="2445"/>
        <end position="2465"/>
    </location>
</feature>
<feature type="compositionally biased region" description="Basic and acidic residues" evidence="1">
    <location>
        <begin position="1038"/>
        <end position="1052"/>
    </location>
</feature>
<feature type="region of interest" description="Disordered" evidence="1">
    <location>
        <begin position="1685"/>
        <end position="1931"/>
    </location>
</feature>
<feature type="compositionally biased region" description="Polar residues" evidence="1">
    <location>
        <begin position="2748"/>
        <end position="2757"/>
    </location>
</feature>
<feature type="region of interest" description="Disordered" evidence="1">
    <location>
        <begin position="627"/>
        <end position="657"/>
    </location>
</feature>
<feature type="compositionally biased region" description="Low complexity" evidence="1">
    <location>
        <begin position="2401"/>
        <end position="2425"/>
    </location>
</feature>
<feature type="compositionally biased region" description="Polar residues" evidence="1">
    <location>
        <begin position="2688"/>
        <end position="2706"/>
    </location>
</feature>
<dbReference type="Gene3D" id="1.20.5.190">
    <property type="match status" value="1"/>
</dbReference>
<gene>
    <name evidence="2" type="ORF">Cvel_12696</name>
</gene>
<dbReference type="SMART" id="SM00015">
    <property type="entry name" value="IQ"/>
    <property type="match status" value="4"/>
</dbReference>
<feature type="compositionally biased region" description="Basic and acidic residues" evidence="1">
    <location>
        <begin position="1769"/>
        <end position="1786"/>
    </location>
</feature>
<feature type="region of interest" description="Disordered" evidence="1">
    <location>
        <begin position="219"/>
        <end position="300"/>
    </location>
</feature>
<feature type="region of interest" description="Disordered" evidence="1">
    <location>
        <begin position="1038"/>
        <end position="1089"/>
    </location>
</feature>
<feature type="region of interest" description="Disordered" evidence="1">
    <location>
        <begin position="2851"/>
        <end position="2876"/>
    </location>
</feature>
<feature type="compositionally biased region" description="Polar residues" evidence="1">
    <location>
        <begin position="2163"/>
        <end position="2172"/>
    </location>
</feature>
<accession>A0A0G4IBB2</accession>
<name>A0A0G4IBB2_9ALVE</name>
<feature type="region of interest" description="Disordered" evidence="1">
    <location>
        <begin position="192"/>
        <end position="211"/>
    </location>
</feature>
<feature type="compositionally biased region" description="Polar residues" evidence="1">
    <location>
        <begin position="2325"/>
        <end position="2336"/>
    </location>
</feature>
<feature type="region of interest" description="Disordered" evidence="1">
    <location>
        <begin position="316"/>
        <end position="341"/>
    </location>
</feature>
<feature type="compositionally biased region" description="Pro residues" evidence="1">
    <location>
        <begin position="2760"/>
        <end position="2774"/>
    </location>
</feature>
<feature type="region of interest" description="Disordered" evidence="1">
    <location>
        <begin position="1175"/>
        <end position="1218"/>
    </location>
</feature>
<dbReference type="InterPro" id="IPR000048">
    <property type="entry name" value="IQ_motif_EF-hand-BS"/>
</dbReference>
<feature type="compositionally biased region" description="Polar residues" evidence="1">
    <location>
        <begin position="50"/>
        <end position="64"/>
    </location>
</feature>
<proteinExistence type="predicted"/>
<feature type="compositionally biased region" description="Basic and acidic residues" evidence="1">
    <location>
        <begin position="2426"/>
        <end position="2437"/>
    </location>
</feature>
<feature type="compositionally biased region" description="Basic and acidic residues" evidence="1">
    <location>
        <begin position="1911"/>
        <end position="1931"/>
    </location>
</feature>
<feature type="compositionally biased region" description="Acidic residues" evidence="1">
    <location>
        <begin position="1732"/>
        <end position="1742"/>
    </location>
</feature>
<feature type="region of interest" description="Disordered" evidence="1">
    <location>
        <begin position="1986"/>
        <end position="2006"/>
    </location>
</feature>
<reference evidence="2" key="1">
    <citation type="submission" date="2014-11" db="EMBL/GenBank/DDBJ databases">
        <authorList>
            <person name="Otto D Thomas"/>
            <person name="Naeem Raeece"/>
        </authorList>
    </citation>
    <scope>NUCLEOTIDE SEQUENCE</scope>
</reference>
<feature type="compositionally biased region" description="Basic and acidic residues" evidence="1">
    <location>
        <begin position="2175"/>
        <end position="2190"/>
    </location>
</feature>
<feature type="compositionally biased region" description="Basic and acidic residues" evidence="1">
    <location>
        <begin position="1264"/>
        <end position="1274"/>
    </location>
</feature>
<feature type="compositionally biased region" description="Polar residues" evidence="1">
    <location>
        <begin position="1563"/>
        <end position="1585"/>
    </location>
</feature>
<organism evidence="2">
    <name type="scientific">Chromera velia CCMP2878</name>
    <dbReference type="NCBI Taxonomy" id="1169474"/>
    <lineage>
        <taxon>Eukaryota</taxon>
        <taxon>Sar</taxon>
        <taxon>Alveolata</taxon>
        <taxon>Colpodellida</taxon>
        <taxon>Chromeraceae</taxon>
        <taxon>Chromera</taxon>
    </lineage>
</organism>
<feature type="region of interest" description="Disordered" evidence="1">
    <location>
        <begin position="2737"/>
        <end position="2793"/>
    </location>
</feature>
<feature type="region of interest" description="Disordered" evidence="1">
    <location>
        <begin position="1247"/>
        <end position="1278"/>
    </location>
</feature>
<feature type="compositionally biased region" description="Basic and acidic residues" evidence="1">
    <location>
        <begin position="531"/>
        <end position="551"/>
    </location>
</feature>
<feature type="region of interest" description="Disordered" evidence="1">
    <location>
        <begin position="128"/>
        <end position="184"/>
    </location>
</feature>
<feature type="compositionally biased region" description="Basic and acidic residues" evidence="1">
    <location>
        <begin position="234"/>
        <end position="254"/>
    </location>
</feature>
<feature type="compositionally biased region" description="Basic and acidic residues" evidence="1">
    <location>
        <begin position="2534"/>
        <end position="2551"/>
    </location>
</feature>
<feature type="compositionally biased region" description="Basic residues" evidence="1">
    <location>
        <begin position="1751"/>
        <end position="1760"/>
    </location>
</feature>
<feature type="compositionally biased region" description="Low complexity" evidence="1">
    <location>
        <begin position="1053"/>
        <end position="1064"/>
    </location>
</feature>
<dbReference type="PROSITE" id="PS50096">
    <property type="entry name" value="IQ"/>
    <property type="match status" value="2"/>
</dbReference>
<feature type="region of interest" description="Disordered" evidence="1">
    <location>
        <begin position="355"/>
        <end position="376"/>
    </location>
</feature>
<dbReference type="VEuPathDB" id="CryptoDB:Cvel_12696"/>
<feature type="compositionally biased region" description="Pro residues" evidence="1">
    <location>
        <begin position="161"/>
        <end position="171"/>
    </location>
</feature>